<evidence type="ECO:0000313" key="3">
    <source>
        <dbReference type="Proteomes" id="UP000255505"/>
    </source>
</evidence>
<accession>A0A375IR80</accession>
<evidence type="ECO:0000256" key="1">
    <source>
        <dbReference type="SAM" id="MobiDB-lite"/>
    </source>
</evidence>
<dbReference type="EMBL" id="LT991978">
    <property type="protein sequence ID" value="SPK77176.1"/>
    <property type="molecule type" value="Genomic_DNA"/>
</dbReference>
<evidence type="ECO:0000313" key="2">
    <source>
        <dbReference type="EMBL" id="SPK77176.1"/>
    </source>
</evidence>
<gene>
    <name evidence="2" type="ORF">CT19425_P30025</name>
</gene>
<feature type="region of interest" description="Disordered" evidence="1">
    <location>
        <begin position="1"/>
        <end position="48"/>
    </location>
</feature>
<proteinExistence type="predicted"/>
<keyword evidence="2" id="KW-0614">Plasmid</keyword>
<protein>
    <submittedName>
        <fullName evidence="2">Uncharacterized protein</fullName>
    </submittedName>
</protein>
<geneLocation type="plasmid" evidence="2">
    <name>III</name>
</geneLocation>
<dbReference type="AlphaFoldDB" id="A0A375IR80"/>
<organism evidence="2 3">
    <name type="scientific">Cupriavidus taiwanensis</name>
    <dbReference type="NCBI Taxonomy" id="164546"/>
    <lineage>
        <taxon>Bacteria</taxon>
        <taxon>Pseudomonadati</taxon>
        <taxon>Pseudomonadota</taxon>
        <taxon>Betaproteobacteria</taxon>
        <taxon>Burkholderiales</taxon>
        <taxon>Burkholderiaceae</taxon>
        <taxon>Cupriavidus</taxon>
    </lineage>
</organism>
<sequence length="154" mass="16553">MSCDMSSRRLTSVHAHAHSPRALAIRSASPRSRCSPRAPSTTFAPRSASSSAAASPIPLLAPVMTTTLSLIVDMIFSSSLIQEGGNHEMAPSTLSHPMFVYPGRLIYNRINVFIYRSYGFDGPSVRCLSPAQSRQRAVGTAGSAWRLVAALFCL</sequence>
<name>A0A375IR80_9BURK</name>
<feature type="compositionally biased region" description="Low complexity" evidence="1">
    <location>
        <begin position="24"/>
        <end position="48"/>
    </location>
</feature>
<feature type="compositionally biased region" description="Polar residues" evidence="1">
    <location>
        <begin position="1"/>
        <end position="10"/>
    </location>
</feature>
<reference evidence="2 3" key="1">
    <citation type="submission" date="2018-01" db="EMBL/GenBank/DDBJ databases">
        <authorList>
            <person name="Gaut B.S."/>
            <person name="Morton B.R."/>
            <person name="Clegg M.T."/>
            <person name="Duvall M.R."/>
        </authorList>
    </citation>
    <scope>NUCLEOTIDE SEQUENCE [LARGE SCALE GENOMIC DNA]</scope>
    <source>
        <strain evidence="2">Cupriavidus taiwanensis LMG 19425</strain>
        <plasmid evidence="3">Plasmid iii</plasmid>
    </source>
</reference>
<dbReference type="Proteomes" id="UP000255505">
    <property type="component" value="Plasmid III"/>
</dbReference>